<evidence type="ECO:0000313" key="3">
    <source>
        <dbReference type="RefSeq" id="XP_016498483.1"/>
    </source>
</evidence>
<name>A0A1S4CBG6_TOBAC</name>
<reference evidence="2 3" key="2">
    <citation type="submission" date="2025-04" db="UniProtKB">
        <authorList>
            <consortium name="RefSeq"/>
        </authorList>
    </citation>
    <scope>IDENTIFICATION</scope>
</reference>
<dbReference type="RefSeq" id="XP_016498482.1">
    <property type="nucleotide sequence ID" value="XM_016642996.1"/>
</dbReference>
<evidence type="ECO:0000313" key="1">
    <source>
        <dbReference type="Proteomes" id="UP000790787"/>
    </source>
</evidence>
<dbReference type="PaxDb" id="4097-A0A1S4CBG6"/>
<accession>A0A1S4CBG6</accession>
<dbReference type="STRING" id="4097.A0A1S4CBG6"/>
<gene>
    <name evidence="2 3" type="primary">LOC107817207</name>
</gene>
<organism evidence="3">
    <name type="scientific">Nicotiana tabacum</name>
    <name type="common">Common tobacco</name>
    <dbReference type="NCBI Taxonomy" id="4097"/>
    <lineage>
        <taxon>Eukaryota</taxon>
        <taxon>Viridiplantae</taxon>
        <taxon>Streptophyta</taxon>
        <taxon>Embryophyta</taxon>
        <taxon>Tracheophyta</taxon>
        <taxon>Spermatophyta</taxon>
        <taxon>Magnoliopsida</taxon>
        <taxon>eudicotyledons</taxon>
        <taxon>Gunneridae</taxon>
        <taxon>Pentapetalae</taxon>
        <taxon>asterids</taxon>
        <taxon>lamiids</taxon>
        <taxon>Solanales</taxon>
        <taxon>Solanaceae</taxon>
        <taxon>Nicotianoideae</taxon>
        <taxon>Nicotianeae</taxon>
        <taxon>Nicotiana</taxon>
    </lineage>
</organism>
<protein>
    <submittedName>
        <fullName evidence="2 3">Uncharacterized protein</fullName>
    </submittedName>
</protein>
<dbReference type="AlphaFoldDB" id="A0A1S4CBG6"/>
<dbReference type="Proteomes" id="UP000790787">
    <property type="component" value="Chromosome 5"/>
</dbReference>
<evidence type="ECO:0000313" key="2">
    <source>
        <dbReference type="RefSeq" id="XP_016498482.1"/>
    </source>
</evidence>
<dbReference type="OrthoDB" id="1241502at2759"/>
<proteinExistence type="predicted"/>
<dbReference type="RefSeq" id="XP_016498483.1">
    <property type="nucleotide sequence ID" value="XM_016642997.1"/>
</dbReference>
<sequence length="337" mass="38568">MFDLARSTLPYIIFDPGGFNTSLCAEIQQLLFRLVKYFTAENYDITQQYMKMQPATNVLADILQEWKALNLRSGYKVKHQAVQGVGYTFSGGSENCVVAGHVITELNLVMLKILTAGVMGLSGERDSKIVYQYFMDNSRVDGFEHAKWCCLYYISSDFKITFAPSSILDGLLGYQLFDIISYIVAYHVNIAFDREENDSTVTTKNFIWDPFPVAQANTIDLSLQSRIYTKEEWIEWGIADTITILISYLRMFAYACITLTENSCLSSSYNPLLLNTWTDWEVIECSKLLISSTTKRQFLFNRVQAFVEVRYWNVCIGSLIYLIANCFQKMASKSRSL</sequence>
<reference key="1">
    <citation type="journal article" date="2014" name="Nat. Commun.">
        <title>The tobacco genome sequence and its comparison with those of tomato and potato.</title>
        <authorList>
            <person name="Sierro N."/>
            <person name="Battey J.N."/>
            <person name="Ouadi S."/>
            <person name="Bakaher N."/>
            <person name="Bovet L."/>
            <person name="Willig A."/>
            <person name="Goepfert S."/>
            <person name="Peitsch M.C."/>
            <person name="Ivanov N.V."/>
        </authorList>
    </citation>
    <scope>NUCLEOTIDE SEQUENCE [LARGE SCALE GENOMIC DNA]</scope>
    <source>
        <strain>cv. TN90</strain>
    </source>
</reference>
<dbReference type="KEGG" id="nta:107817207"/>
<keyword evidence="1" id="KW-1185">Reference proteome</keyword>
<dbReference type="GeneID" id="107817207"/>